<dbReference type="EMBL" id="CP019474">
    <property type="protein sequence ID" value="UQC78683.1"/>
    <property type="molecule type" value="Genomic_DNA"/>
</dbReference>
<evidence type="ECO:0000313" key="2">
    <source>
        <dbReference type="EMBL" id="UQC78683.1"/>
    </source>
</evidence>
<evidence type="ECO:0000313" key="3">
    <source>
        <dbReference type="Proteomes" id="UP000830671"/>
    </source>
</evidence>
<dbReference type="AlphaFoldDB" id="A0A9Q8WCH4"/>
<accession>A0A9Q8WCH4</accession>
<dbReference type="Proteomes" id="UP000830671">
    <property type="component" value="Chromosome 2"/>
</dbReference>
<dbReference type="RefSeq" id="XP_049140319.1">
    <property type="nucleotide sequence ID" value="XM_049283176.1"/>
</dbReference>
<organism evidence="2 3">
    <name type="scientific">Colletotrichum lupini</name>
    <dbReference type="NCBI Taxonomy" id="145971"/>
    <lineage>
        <taxon>Eukaryota</taxon>
        <taxon>Fungi</taxon>
        <taxon>Dikarya</taxon>
        <taxon>Ascomycota</taxon>
        <taxon>Pezizomycotina</taxon>
        <taxon>Sordariomycetes</taxon>
        <taxon>Hypocreomycetidae</taxon>
        <taxon>Glomerellales</taxon>
        <taxon>Glomerellaceae</taxon>
        <taxon>Colletotrichum</taxon>
        <taxon>Colletotrichum acutatum species complex</taxon>
    </lineage>
</organism>
<name>A0A9Q8WCH4_9PEZI</name>
<dbReference type="KEGG" id="clup:CLUP02_04160"/>
<keyword evidence="3" id="KW-1185">Reference proteome</keyword>
<sequence length="221" mass="24222">MRKGGPSAQARTEYVYNTLSPSLRGNKGGCVTWRDDAANELLPSAFFVSFFGSIFGSISTDVGTLKRGDDDDRGGSDGGLVVQSTGHLEPGAAKPPFVSLDHLAACRKSSSKTAWDPFFFFPLTPIPHAREFLLVIGILTKSAQNDNTQSEYGYSAPTRRLSRTHTRPTQANILEGWKARFHCTFHNCTFHNCTFHCLLHLPLPIAPSTLPSSTMPTMRAF</sequence>
<gene>
    <name evidence="2" type="ORF">CLUP02_04160</name>
</gene>
<feature type="compositionally biased region" description="Basic and acidic residues" evidence="1">
    <location>
        <begin position="65"/>
        <end position="75"/>
    </location>
</feature>
<evidence type="ECO:0000256" key="1">
    <source>
        <dbReference type="SAM" id="MobiDB-lite"/>
    </source>
</evidence>
<feature type="region of interest" description="Disordered" evidence="1">
    <location>
        <begin position="65"/>
        <end position="88"/>
    </location>
</feature>
<protein>
    <submittedName>
        <fullName evidence="2">Uncharacterized protein</fullName>
    </submittedName>
</protein>
<dbReference type="GeneID" id="73338186"/>
<reference evidence="2" key="1">
    <citation type="journal article" date="2021" name="Mol. Plant Microbe Interact.">
        <title>Complete Genome Sequence of the Plant-Pathogenic Fungus Colletotrichum lupini.</title>
        <authorList>
            <person name="Baroncelli R."/>
            <person name="Pensec F."/>
            <person name="Da Lio D."/>
            <person name="Boufleur T."/>
            <person name="Vicente I."/>
            <person name="Sarrocco S."/>
            <person name="Picot A."/>
            <person name="Baraldi E."/>
            <person name="Sukno S."/>
            <person name="Thon M."/>
            <person name="Le Floch G."/>
        </authorList>
    </citation>
    <scope>NUCLEOTIDE SEQUENCE</scope>
    <source>
        <strain evidence="2">IMI 504893</strain>
    </source>
</reference>
<proteinExistence type="predicted"/>